<feature type="compositionally biased region" description="Basic and acidic residues" evidence="5">
    <location>
        <begin position="141"/>
        <end position="152"/>
    </location>
</feature>
<evidence type="ECO:0000256" key="1">
    <source>
        <dbReference type="ARBA" id="ARBA00004123"/>
    </source>
</evidence>
<evidence type="ECO:0000259" key="6">
    <source>
        <dbReference type="SMART" id="SM01027"/>
    </source>
</evidence>
<comment type="caution">
    <text evidence="7">The sequence shown here is derived from an EMBL/GenBank/DDBJ whole genome shotgun (WGS) entry which is preliminary data.</text>
</comment>
<evidence type="ECO:0000256" key="5">
    <source>
        <dbReference type="SAM" id="MobiDB-lite"/>
    </source>
</evidence>
<reference evidence="7 8" key="1">
    <citation type="journal article" date="2018" name="PLoS Genet.">
        <title>Population sequencing reveals clonal diversity and ancestral inbreeding in the grapevine cultivar Chardonnay.</title>
        <authorList>
            <person name="Roach M.J."/>
            <person name="Johnson D.L."/>
            <person name="Bohlmann J."/>
            <person name="van Vuuren H.J."/>
            <person name="Jones S.J."/>
            <person name="Pretorius I.S."/>
            <person name="Schmidt S.A."/>
            <person name="Borneman A.R."/>
        </authorList>
    </citation>
    <scope>NUCLEOTIDE SEQUENCE [LARGE SCALE GENOMIC DNA]</scope>
    <source>
        <strain evidence="8">cv. Chardonnay</strain>
        <tissue evidence="7">Leaf</tissue>
    </source>
</reference>
<dbReference type="PANTHER" id="PTHR46094">
    <property type="entry name" value="INTEGRATOR COMPLEX SUBUNIT 9"/>
    <property type="match status" value="1"/>
</dbReference>
<dbReference type="Proteomes" id="UP000288805">
    <property type="component" value="Unassembled WGS sequence"/>
</dbReference>
<dbReference type="GO" id="GO:0032039">
    <property type="term" value="C:integrator complex"/>
    <property type="evidence" value="ECO:0007669"/>
    <property type="project" value="InterPro"/>
</dbReference>
<dbReference type="PANTHER" id="PTHR46094:SF1">
    <property type="entry name" value="INTEGRATOR COMPLEX SUBUNIT 9"/>
    <property type="match status" value="1"/>
</dbReference>
<dbReference type="Gene3D" id="3.60.15.10">
    <property type="entry name" value="Ribonuclease Z/Hydroxyacylglutathione hydrolase-like"/>
    <property type="match status" value="1"/>
</dbReference>
<feature type="region of interest" description="Disordered" evidence="5">
    <location>
        <begin position="1"/>
        <end position="25"/>
    </location>
</feature>
<evidence type="ECO:0000313" key="7">
    <source>
        <dbReference type="EMBL" id="RVW75697.1"/>
    </source>
</evidence>
<dbReference type="SUPFAM" id="SSF56281">
    <property type="entry name" value="Metallo-hydrolase/oxidoreductase"/>
    <property type="match status" value="1"/>
</dbReference>
<proteinExistence type="predicted"/>
<gene>
    <name evidence="7" type="primary">ints9_1</name>
    <name evidence="7" type="ORF">CK203_048825</name>
</gene>
<evidence type="ECO:0000256" key="4">
    <source>
        <dbReference type="ARBA" id="ARBA00023242"/>
    </source>
</evidence>
<feature type="domain" description="Beta-Casp" evidence="6">
    <location>
        <begin position="395"/>
        <end position="545"/>
    </location>
</feature>
<dbReference type="EMBL" id="QGNW01000342">
    <property type="protein sequence ID" value="RVW75697.1"/>
    <property type="molecule type" value="Genomic_DNA"/>
</dbReference>
<keyword evidence="4" id="KW-0539">Nucleus</keyword>
<dbReference type="InterPro" id="IPR027074">
    <property type="entry name" value="Integrator_9su"/>
</dbReference>
<comment type="subcellular location">
    <subcellularLocation>
        <location evidence="2">Cytoplasm</location>
    </subcellularLocation>
    <subcellularLocation>
        <location evidence="1">Nucleus</location>
    </subcellularLocation>
</comment>
<dbReference type="Gene3D" id="3.40.50.10890">
    <property type="match status" value="1"/>
</dbReference>
<dbReference type="InterPro" id="IPR022712">
    <property type="entry name" value="Beta_Casp"/>
</dbReference>
<name>A0A438GU11_VITVI</name>
<feature type="region of interest" description="Disordered" evidence="5">
    <location>
        <begin position="133"/>
        <end position="152"/>
    </location>
</feature>
<protein>
    <submittedName>
        <fullName evidence="7">Integrator complex subunit 9-like</fullName>
    </submittedName>
</protein>
<dbReference type="GO" id="GO:0005737">
    <property type="term" value="C:cytoplasm"/>
    <property type="evidence" value="ECO:0007669"/>
    <property type="project" value="UniProtKB-SubCell"/>
</dbReference>
<dbReference type="SMART" id="SM01027">
    <property type="entry name" value="Beta-Casp"/>
    <property type="match status" value="1"/>
</dbReference>
<dbReference type="GO" id="GO:0016180">
    <property type="term" value="P:snRNA processing"/>
    <property type="evidence" value="ECO:0007669"/>
    <property type="project" value="InterPro"/>
</dbReference>
<evidence type="ECO:0000313" key="8">
    <source>
        <dbReference type="Proteomes" id="UP000288805"/>
    </source>
</evidence>
<sequence length="837" mass="93007">MAGAGAYGRKSAHSQPNCSKSGLGPGPGPDQPIITCRLLRSLFTPLIQTLRGPILSSSSTSPLIQRRVERPRSTRSLPSVYMKFTCLSKGGNFYFPPCHIITVSGFRILLDCPLDLSSLMIFSPIPTHAFSNPELPSPDSVDQKRQKHERPIDSSELIRAQPWFKTVTSLHLWNVPFIDVVLISSPMGMLGLPFLSRVNGFRAKIYVTEVTARIGQLLMEDLVLMNKEFRQFYGCEESGLPQWMNWEKLESLPSLFREIVLGEDGVELGGWMPLYSADDVKGCMQKVHTLKYAQEVCYNGTLIIKAVSSGLEIGTYLSSPVLEDVKDNSCYSAPTSQKSSTLSADNDQEASAELLLSTSESLEEMEKLNFICSCIIDSVKAGGSVLIPIGRLGIILQLLELISLSLEASSLKVPIFIISSVAEELLAFTNIIPEWLCKQRQEKLFSGEPFFAHTQLIKEKKLHVFPAVHSPNLLYGHVPGANPLSSQILGCKNWSERISIAVWEPCIAFSPHWSLRLGPVVHLLRRWSGDENSLLIMEEGVDADLALLPFKPMAMKDLQWDGLILAAIWMGFDIPGPSREVFRLDDLHSQYFGIDHSLNMRHLMFPGPLLQKVQPLLKILQPKFVLFPEDLRQLVSYSDTNSHAFFYYCENETLPVPSLKNSSELEIAADLVSLIHCRRLTAESIGIGRLKGDFSITHGKHQLHSGSEQADSSQSRPPLLHWGSLDLERLLAVLEKMGIRGSVEQGNSDTDSENARVVHVYEPNKALIEVRENSTIISASNESLSSLIFEAVDGIFLQFNLKVNLIVAQKKELLASSGELGTNIQPSLHDRISNMLL</sequence>
<evidence type="ECO:0000256" key="3">
    <source>
        <dbReference type="ARBA" id="ARBA00022490"/>
    </source>
</evidence>
<dbReference type="AlphaFoldDB" id="A0A438GU11"/>
<organism evidence="7 8">
    <name type="scientific">Vitis vinifera</name>
    <name type="common">Grape</name>
    <dbReference type="NCBI Taxonomy" id="29760"/>
    <lineage>
        <taxon>Eukaryota</taxon>
        <taxon>Viridiplantae</taxon>
        <taxon>Streptophyta</taxon>
        <taxon>Embryophyta</taxon>
        <taxon>Tracheophyta</taxon>
        <taxon>Spermatophyta</taxon>
        <taxon>Magnoliopsida</taxon>
        <taxon>eudicotyledons</taxon>
        <taxon>Gunneridae</taxon>
        <taxon>Pentapetalae</taxon>
        <taxon>rosids</taxon>
        <taxon>Vitales</taxon>
        <taxon>Vitaceae</taxon>
        <taxon>Viteae</taxon>
        <taxon>Vitis</taxon>
    </lineage>
</organism>
<evidence type="ECO:0000256" key="2">
    <source>
        <dbReference type="ARBA" id="ARBA00004496"/>
    </source>
</evidence>
<accession>A0A438GU11</accession>
<dbReference type="InterPro" id="IPR036866">
    <property type="entry name" value="RibonucZ/Hydroxyglut_hydro"/>
</dbReference>
<keyword evidence="3" id="KW-0963">Cytoplasm</keyword>